<dbReference type="Pfam" id="PF02265">
    <property type="entry name" value="S1-P1_nuclease"/>
    <property type="match status" value="1"/>
</dbReference>
<dbReference type="CDD" id="cd11010">
    <property type="entry name" value="S1-P1_nuclease"/>
    <property type="match status" value="1"/>
</dbReference>
<dbReference type="FunFam" id="1.10.575.10:FF:000003">
    <property type="entry name" value="Single strand-specific nuclease, putative"/>
    <property type="match status" value="1"/>
</dbReference>
<comment type="caution">
    <text evidence="3">The sequence shown here is derived from an EMBL/GenBank/DDBJ whole genome shotgun (WGS) entry which is preliminary data.</text>
</comment>
<sequence length="306" mass="35398">MKYLLISTFVILSYQWWDVGHMMTAQIAKNHLRENRPDVLAWADSLIQDFSSLTDGRSNTFAEAAVWLDDIKETGTNFMNDWHYTDRPMNPDGLQIKIEDQARNINSIYAINSATSVLTSTKTAKYRHTVFKAEMIRVLLHVVGDLHQPLHDTTFWNATFPNGDQGGNLMKVQIENGTFVNLHSFWDAGAFAFTSNSTFLTRPLSQKDQEYLDNWAKDLMISYPYSNYKDYDMTNPTVWTYVGFRQAQQFVYPMIQSSNNFNKNYVEQAKQFCENNIVIGGYRLANKLIEIFDTILLNESKIKLDQ</sequence>
<evidence type="ECO:0008006" key="5">
    <source>
        <dbReference type="Google" id="ProtNLM"/>
    </source>
</evidence>
<dbReference type="Proteomes" id="UP000688137">
    <property type="component" value="Unassembled WGS sequence"/>
</dbReference>
<keyword evidence="4" id="KW-1185">Reference proteome</keyword>
<gene>
    <name evidence="3" type="ORF">PPRIM_AZ9-3.1.T1160027</name>
</gene>
<dbReference type="AlphaFoldDB" id="A0A8S1PGJ3"/>
<dbReference type="GO" id="GO:0003676">
    <property type="term" value="F:nucleic acid binding"/>
    <property type="evidence" value="ECO:0007669"/>
    <property type="project" value="InterPro"/>
</dbReference>
<evidence type="ECO:0000256" key="1">
    <source>
        <dbReference type="ARBA" id="ARBA00022723"/>
    </source>
</evidence>
<dbReference type="EMBL" id="CAJJDM010000119">
    <property type="protein sequence ID" value="CAD8101578.1"/>
    <property type="molecule type" value="Genomic_DNA"/>
</dbReference>
<dbReference type="PANTHER" id="PTHR33146">
    <property type="entry name" value="ENDONUCLEASE 4"/>
    <property type="match status" value="1"/>
</dbReference>
<evidence type="ECO:0000256" key="2">
    <source>
        <dbReference type="ARBA" id="ARBA00022801"/>
    </source>
</evidence>
<organism evidence="3 4">
    <name type="scientific">Paramecium primaurelia</name>
    <dbReference type="NCBI Taxonomy" id="5886"/>
    <lineage>
        <taxon>Eukaryota</taxon>
        <taxon>Sar</taxon>
        <taxon>Alveolata</taxon>
        <taxon>Ciliophora</taxon>
        <taxon>Intramacronucleata</taxon>
        <taxon>Oligohymenophorea</taxon>
        <taxon>Peniculida</taxon>
        <taxon>Parameciidae</taxon>
        <taxon>Paramecium</taxon>
    </lineage>
</organism>
<dbReference type="InterPro" id="IPR003154">
    <property type="entry name" value="S1/P1nuclease"/>
</dbReference>
<evidence type="ECO:0000313" key="4">
    <source>
        <dbReference type="Proteomes" id="UP000688137"/>
    </source>
</evidence>
<dbReference type="PANTHER" id="PTHR33146:SF10">
    <property type="entry name" value="STRAND-SPECIFIC NUCLEASE, PUTATIVE-RELATED"/>
    <property type="match status" value="1"/>
</dbReference>
<evidence type="ECO:0000313" key="3">
    <source>
        <dbReference type="EMBL" id="CAD8101578.1"/>
    </source>
</evidence>
<protein>
    <recommendedName>
        <fullName evidence="5">P1/s1 nuclease</fullName>
    </recommendedName>
</protein>
<dbReference type="GO" id="GO:0016787">
    <property type="term" value="F:hydrolase activity"/>
    <property type="evidence" value="ECO:0007669"/>
    <property type="project" value="UniProtKB-KW"/>
</dbReference>
<dbReference type="GO" id="GO:0006308">
    <property type="term" value="P:DNA catabolic process"/>
    <property type="evidence" value="ECO:0007669"/>
    <property type="project" value="InterPro"/>
</dbReference>
<proteinExistence type="predicted"/>
<dbReference type="OMA" id="WADSLIQ"/>
<keyword evidence="2" id="KW-0378">Hydrolase</keyword>
<dbReference type="GO" id="GO:0004519">
    <property type="term" value="F:endonuclease activity"/>
    <property type="evidence" value="ECO:0007669"/>
    <property type="project" value="InterPro"/>
</dbReference>
<accession>A0A8S1PGJ3</accession>
<name>A0A8S1PGJ3_PARPR</name>
<reference evidence="3" key="1">
    <citation type="submission" date="2021-01" db="EMBL/GenBank/DDBJ databases">
        <authorList>
            <consortium name="Genoscope - CEA"/>
            <person name="William W."/>
        </authorList>
    </citation>
    <scope>NUCLEOTIDE SEQUENCE</scope>
</reference>
<dbReference type="GO" id="GO:0046872">
    <property type="term" value="F:metal ion binding"/>
    <property type="evidence" value="ECO:0007669"/>
    <property type="project" value="UniProtKB-KW"/>
</dbReference>
<keyword evidence="1" id="KW-0479">Metal-binding</keyword>